<keyword evidence="2" id="KW-1133">Transmembrane helix</keyword>
<accession>A0ABV7WIR5</accession>
<dbReference type="RefSeq" id="WP_340288616.1">
    <property type="nucleotide sequence ID" value="NZ_JBBEOI010000002.1"/>
</dbReference>
<keyword evidence="4" id="KW-1185">Reference proteome</keyword>
<gene>
    <name evidence="3" type="ORF">ACFOLH_13125</name>
</gene>
<evidence type="ECO:0000256" key="2">
    <source>
        <dbReference type="SAM" id="Phobius"/>
    </source>
</evidence>
<organism evidence="3 4">
    <name type="scientific">Aquipuribacter hungaricus</name>
    <dbReference type="NCBI Taxonomy" id="545624"/>
    <lineage>
        <taxon>Bacteria</taxon>
        <taxon>Bacillati</taxon>
        <taxon>Actinomycetota</taxon>
        <taxon>Actinomycetes</taxon>
        <taxon>Micrococcales</taxon>
        <taxon>Intrasporangiaceae</taxon>
        <taxon>Aquipuribacter</taxon>
    </lineage>
</organism>
<keyword evidence="2" id="KW-0472">Membrane</keyword>
<evidence type="ECO:0000313" key="4">
    <source>
        <dbReference type="Proteomes" id="UP001595685"/>
    </source>
</evidence>
<evidence type="ECO:0000313" key="3">
    <source>
        <dbReference type="EMBL" id="MFC3689284.1"/>
    </source>
</evidence>
<dbReference type="Proteomes" id="UP001595685">
    <property type="component" value="Unassembled WGS sequence"/>
</dbReference>
<feature type="transmembrane region" description="Helical" evidence="2">
    <location>
        <begin position="21"/>
        <end position="43"/>
    </location>
</feature>
<feature type="compositionally biased region" description="Acidic residues" evidence="1">
    <location>
        <begin position="178"/>
        <end position="189"/>
    </location>
</feature>
<evidence type="ECO:0000256" key="1">
    <source>
        <dbReference type="SAM" id="MobiDB-lite"/>
    </source>
</evidence>
<feature type="region of interest" description="Disordered" evidence="1">
    <location>
        <begin position="162"/>
        <end position="189"/>
    </location>
</feature>
<comment type="caution">
    <text evidence="3">The sequence shown here is derived from an EMBL/GenBank/DDBJ whole genome shotgun (WGS) entry which is preliminary data.</text>
</comment>
<proteinExistence type="predicted"/>
<reference evidence="4" key="1">
    <citation type="journal article" date="2019" name="Int. J. Syst. Evol. Microbiol.">
        <title>The Global Catalogue of Microorganisms (GCM) 10K type strain sequencing project: providing services to taxonomists for standard genome sequencing and annotation.</title>
        <authorList>
            <consortium name="The Broad Institute Genomics Platform"/>
            <consortium name="The Broad Institute Genome Sequencing Center for Infectious Disease"/>
            <person name="Wu L."/>
            <person name="Ma J."/>
        </authorList>
    </citation>
    <scope>NUCLEOTIDE SEQUENCE [LARGE SCALE GENOMIC DNA]</scope>
    <source>
        <strain evidence="4">NCAIM B.02333</strain>
    </source>
</reference>
<feature type="compositionally biased region" description="Low complexity" evidence="1">
    <location>
        <begin position="162"/>
        <end position="173"/>
    </location>
</feature>
<sequence length="189" mass="18662">MSRAARLRAALADRVPRGDEGSAVVEFVTVGVLMLVPVVYLVVAVAGVQAAAFATESAAREAARIVVTTTDEGLSEDRVVAAVGWALRDQGIDADPARAATVVCAARPCLTPGADVAVTVRVEVPLPALPAGVSRVVPLVVPVSATHTQVVGEFEGSVVSGGAAAGGSAADGSGADGSGDDGPDEGGRP</sequence>
<keyword evidence="2" id="KW-0812">Transmembrane</keyword>
<dbReference type="EMBL" id="JBHRWW010000008">
    <property type="protein sequence ID" value="MFC3689284.1"/>
    <property type="molecule type" value="Genomic_DNA"/>
</dbReference>
<protein>
    <submittedName>
        <fullName evidence="3">Pilus assembly protein</fullName>
    </submittedName>
</protein>
<name>A0ABV7WIR5_9MICO</name>